<evidence type="ECO:0000313" key="11">
    <source>
        <dbReference type="Proteomes" id="UP000695022"/>
    </source>
</evidence>
<dbReference type="CDD" id="cd19683">
    <property type="entry name" value="bHLH_SOHLH_like"/>
    <property type="match status" value="1"/>
</dbReference>
<evidence type="ECO:0000256" key="8">
    <source>
        <dbReference type="ARBA" id="ARBA00023242"/>
    </source>
</evidence>
<proteinExistence type="predicted"/>
<keyword evidence="3" id="KW-0221">Differentiation</keyword>
<feature type="domain" description="BHLH" evidence="10">
    <location>
        <begin position="290"/>
        <end position="340"/>
    </location>
</feature>
<dbReference type="PANTHER" id="PTHR15402:SF2">
    <property type="entry name" value="TRANSCRIPTION FACTOR LIKE 5"/>
    <property type="match status" value="1"/>
</dbReference>
<keyword evidence="5" id="KW-0805">Transcription regulation</keyword>
<dbReference type="Proteomes" id="UP000695022">
    <property type="component" value="Unplaced"/>
</dbReference>
<keyword evidence="11" id="KW-1185">Reference proteome</keyword>
<comment type="subcellular location">
    <subcellularLocation>
        <location evidence="1">Nucleus</location>
    </subcellularLocation>
</comment>
<evidence type="ECO:0000256" key="1">
    <source>
        <dbReference type="ARBA" id="ARBA00004123"/>
    </source>
</evidence>
<feature type="region of interest" description="Disordered" evidence="9">
    <location>
        <begin position="273"/>
        <end position="298"/>
    </location>
</feature>
<organism evidence="11 12">
    <name type="scientific">Priapulus caudatus</name>
    <name type="common">Priapulid worm</name>
    <dbReference type="NCBI Taxonomy" id="37621"/>
    <lineage>
        <taxon>Eukaryota</taxon>
        <taxon>Metazoa</taxon>
        <taxon>Ecdysozoa</taxon>
        <taxon>Scalidophora</taxon>
        <taxon>Priapulida</taxon>
        <taxon>Priapulimorpha</taxon>
        <taxon>Priapulimorphida</taxon>
        <taxon>Priapulidae</taxon>
        <taxon>Priapulus</taxon>
    </lineage>
</organism>
<evidence type="ECO:0000256" key="6">
    <source>
        <dbReference type="ARBA" id="ARBA00023125"/>
    </source>
</evidence>
<keyword evidence="6" id="KW-0238">DNA-binding</keyword>
<evidence type="ECO:0000256" key="9">
    <source>
        <dbReference type="SAM" id="MobiDB-lite"/>
    </source>
</evidence>
<accession>A0ABM1EY51</accession>
<evidence type="ECO:0000256" key="2">
    <source>
        <dbReference type="ARBA" id="ARBA00022473"/>
    </source>
</evidence>
<name>A0ABM1EY51_PRICU</name>
<dbReference type="InterPro" id="IPR011598">
    <property type="entry name" value="bHLH_dom"/>
</dbReference>
<reference evidence="12" key="1">
    <citation type="submission" date="2025-08" db="UniProtKB">
        <authorList>
            <consortium name="RefSeq"/>
        </authorList>
    </citation>
    <scope>IDENTIFICATION</scope>
</reference>
<dbReference type="Pfam" id="PF00010">
    <property type="entry name" value="HLH"/>
    <property type="match status" value="1"/>
</dbReference>
<gene>
    <name evidence="12" type="primary">LOC106816991</name>
</gene>
<dbReference type="RefSeq" id="XP_014677122.1">
    <property type="nucleotide sequence ID" value="XM_014821636.1"/>
</dbReference>
<evidence type="ECO:0000256" key="5">
    <source>
        <dbReference type="ARBA" id="ARBA00023015"/>
    </source>
</evidence>
<evidence type="ECO:0000256" key="3">
    <source>
        <dbReference type="ARBA" id="ARBA00022782"/>
    </source>
</evidence>
<protein>
    <submittedName>
        <fullName evidence="12">Uncharacterized protein LOC106816991</fullName>
    </submittedName>
</protein>
<dbReference type="GeneID" id="106816991"/>
<dbReference type="Gene3D" id="4.10.280.10">
    <property type="entry name" value="Helix-loop-helix DNA-binding domain"/>
    <property type="match status" value="1"/>
</dbReference>
<evidence type="ECO:0000256" key="4">
    <source>
        <dbReference type="ARBA" id="ARBA00022871"/>
    </source>
</evidence>
<evidence type="ECO:0000313" key="12">
    <source>
        <dbReference type="RefSeq" id="XP_014677122.1"/>
    </source>
</evidence>
<keyword evidence="8" id="KW-0539">Nucleus</keyword>
<keyword evidence="4" id="KW-0744">Spermatogenesis</keyword>
<dbReference type="PROSITE" id="PS50888">
    <property type="entry name" value="BHLH"/>
    <property type="match status" value="1"/>
</dbReference>
<keyword evidence="2" id="KW-0217">Developmental protein</keyword>
<dbReference type="PANTHER" id="PTHR15402">
    <property type="entry name" value="TRANSCRIPTION FACTOR-LIKE 5 PROTEIN"/>
    <property type="match status" value="1"/>
</dbReference>
<dbReference type="SMART" id="SM00353">
    <property type="entry name" value="HLH"/>
    <property type="match status" value="1"/>
</dbReference>
<dbReference type="InterPro" id="IPR036638">
    <property type="entry name" value="HLH_DNA-bd_sf"/>
</dbReference>
<dbReference type="SUPFAM" id="SSF47459">
    <property type="entry name" value="HLH, helix-loop-helix DNA-binding domain"/>
    <property type="match status" value="1"/>
</dbReference>
<evidence type="ECO:0000259" key="10">
    <source>
        <dbReference type="PROSITE" id="PS50888"/>
    </source>
</evidence>
<sequence length="357" mass="39629">MDILQHISLPVAVRALASSNFYDDGMKKLKVMPFHNCNEEEFVDLLTDREATNSTNNSSLQHILVKSKSATLSAVTIDENVQPYLKTSASLQQELPHVFHLNNGVTSTLGTFGCSLRVNHPSRRDTRSSCDSPGVDEMEWPSQHHQEDSHFRIIQSTSTSSSANAAAPAINISGWGRDKPQPPCLVNSPTNRIKRRCVFRSSGRLTESLHDDAIHTNTSFSSSSSEKLGHHGYSCTRQLNSSGEEYTCSSADCSEPDDSSLIPLSSAITQLVDQRDEDPHTVISPQPNSERQEYHNEKERVRRKRISIACEALKSCVPGVSGKTDRATVFEMVVQYVQLLQSKVGNKYDSEFLDICM</sequence>
<evidence type="ECO:0000256" key="7">
    <source>
        <dbReference type="ARBA" id="ARBA00023163"/>
    </source>
</evidence>
<keyword evidence="7" id="KW-0804">Transcription</keyword>
<feature type="region of interest" description="Disordered" evidence="9">
    <location>
        <begin position="122"/>
        <end position="150"/>
    </location>
</feature>
<dbReference type="InterPro" id="IPR039583">
    <property type="entry name" value="TCFL5/SOLH1/2"/>
</dbReference>